<dbReference type="InterPro" id="IPR017937">
    <property type="entry name" value="Thioredoxin_CS"/>
</dbReference>
<name>A0ABZ1MXX5_STREF</name>
<organism evidence="2 3">
    <name type="scientific">Streptomyces purpurascens</name>
    <dbReference type="NCBI Taxonomy" id="1924"/>
    <lineage>
        <taxon>Bacteria</taxon>
        <taxon>Bacillati</taxon>
        <taxon>Actinomycetota</taxon>
        <taxon>Actinomycetes</taxon>
        <taxon>Kitasatosporales</taxon>
        <taxon>Streptomycetaceae</taxon>
        <taxon>Streptomyces</taxon>
    </lineage>
</organism>
<keyword evidence="3" id="KW-1185">Reference proteome</keyword>
<dbReference type="InterPro" id="IPR036249">
    <property type="entry name" value="Thioredoxin-like_sf"/>
</dbReference>
<protein>
    <recommendedName>
        <fullName evidence="4">Thioredoxin domain-containing protein</fullName>
    </recommendedName>
</protein>
<evidence type="ECO:0000256" key="1">
    <source>
        <dbReference type="SAM" id="Phobius"/>
    </source>
</evidence>
<accession>A0ABZ1MXX5</accession>
<evidence type="ECO:0000313" key="3">
    <source>
        <dbReference type="Proteomes" id="UP001621512"/>
    </source>
</evidence>
<reference evidence="2 3" key="1">
    <citation type="submission" date="2022-10" db="EMBL/GenBank/DDBJ databases">
        <title>The complete genomes of actinobacterial strains from the NBC collection.</title>
        <authorList>
            <person name="Joergensen T.S."/>
            <person name="Alvarez Arevalo M."/>
            <person name="Sterndorff E.B."/>
            <person name="Faurdal D."/>
            <person name="Vuksanovic O."/>
            <person name="Mourched A.-S."/>
            <person name="Charusanti P."/>
            <person name="Shaw S."/>
            <person name="Blin K."/>
            <person name="Weber T."/>
        </authorList>
    </citation>
    <scope>NUCLEOTIDE SEQUENCE [LARGE SCALE GENOMIC DNA]</scope>
    <source>
        <strain evidence="2 3">NBC_00017</strain>
    </source>
</reference>
<keyword evidence="1" id="KW-0472">Membrane</keyword>
<dbReference type="SUPFAM" id="SSF52833">
    <property type="entry name" value="Thioredoxin-like"/>
    <property type="match status" value="1"/>
</dbReference>
<dbReference type="EMBL" id="CP108341">
    <property type="protein sequence ID" value="WTW31996.1"/>
    <property type="molecule type" value="Genomic_DNA"/>
</dbReference>
<keyword evidence="1" id="KW-1133">Transmembrane helix</keyword>
<gene>
    <name evidence="2" type="ORF">OHU35_40565</name>
</gene>
<dbReference type="PROSITE" id="PS00194">
    <property type="entry name" value="THIOREDOXIN_1"/>
    <property type="match status" value="1"/>
</dbReference>
<evidence type="ECO:0000313" key="2">
    <source>
        <dbReference type="EMBL" id="WTW31996.1"/>
    </source>
</evidence>
<proteinExistence type="predicted"/>
<evidence type="ECO:0008006" key="4">
    <source>
        <dbReference type="Google" id="ProtNLM"/>
    </source>
</evidence>
<dbReference type="Gene3D" id="3.40.30.10">
    <property type="entry name" value="Glutaredoxin"/>
    <property type="match status" value="1"/>
</dbReference>
<feature type="transmembrane region" description="Helical" evidence="1">
    <location>
        <begin position="24"/>
        <end position="49"/>
    </location>
</feature>
<dbReference type="RefSeq" id="WP_189727419.1">
    <property type="nucleotide sequence ID" value="NZ_BMUK01000013.1"/>
</dbReference>
<dbReference type="Proteomes" id="UP001621512">
    <property type="component" value="Chromosome"/>
</dbReference>
<keyword evidence="1" id="KW-0812">Transmembrane</keyword>
<sequence length="207" mass="21284">MRQVTKSPSHQVVFCSAYPERPTMVYLAVALVAVAALCTWDLLLTLAVLRRLRDRPHSTMGADSGGIPVGATVGSFATRCAEGAPLTERDIADGALVAFFTTGCLPCRNKLPAFVEEARTMGGRRQVIAVVVSPGATPDETAEAETMARQLAPVTRVLVEEPDGPCTAAFGVTAFPSQFAVAAAGGTAPTVLAVGNAALTASPVGSA</sequence>